<organism evidence="15 16">
    <name type="scientific">Dyella japonica</name>
    <dbReference type="NCBI Taxonomy" id="231455"/>
    <lineage>
        <taxon>Bacteria</taxon>
        <taxon>Pseudomonadati</taxon>
        <taxon>Pseudomonadota</taxon>
        <taxon>Gammaproteobacteria</taxon>
        <taxon>Lysobacterales</taxon>
        <taxon>Rhodanobacteraceae</taxon>
        <taxon>Dyella</taxon>
    </lineage>
</organism>
<dbReference type="EMBL" id="JBEPMU010000001">
    <property type="protein sequence ID" value="MET3650618.1"/>
    <property type="molecule type" value="Genomic_DNA"/>
</dbReference>
<evidence type="ECO:0000259" key="14">
    <source>
        <dbReference type="PROSITE" id="PS51063"/>
    </source>
</evidence>
<evidence type="ECO:0000256" key="6">
    <source>
        <dbReference type="ARBA" id="ARBA00022636"/>
    </source>
</evidence>
<dbReference type="InterPro" id="IPR012318">
    <property type="entry name" value="HTH_CRP"/>
</dbReference>
<comment type="subunit">
    <text evidence="2">Homodimer.</text>
</comment>
<dbReference type="InterPro" id="IPR036390">
    <property type="entry name" value="WH_DNA-bd_sf"/>
</dbReference>
<dbReference type="Gene3D" id="1.10.10.10">
    <property type="entry name" value="Winged helix-like DNA-binding domain superfamily/Winged helix DNA-binding domain"/>
    <property type="match status" value="1"/>
</dbReference>
<evidence type="ECO:0000256" key="3">
    <source>
        <dbReference type="ARBA" id="ARBA00020769"/>
    </source>
</evidence>
<evidence type="ECO:0000313" key="16">
    <source>
        <dbReference type="Proteomes" id="UP001549184"/>
    </source>
</evidence>
<feature type="domain" description="HTH crp-type" evidence="14">
    <location>
        <begin position="155"/>
        <end position="228"/>
    </location>
</feature>
<evidence type="ECO:0000256" key="5">
    <source>
        <dbReference type="ARBA" id="ARBA00022533"/>
    </source>
</evidence>
<keyword evidence="8" id="KW-0843">Virulence</keyword>
<dbReference type="RefSeq" id="WP_354012113.1">
    <property type="nucleotide sequence ID" value="NZ_JBEPMU010000001.1"/>
</dbReference>
<proteinExistence type="predicted"/>
<dbReference type="SMART" id="SM00100">
    <property type="entry name" value="cNMP"/>
    <property type="match status" value="1"/>
</dbReference>
<evidence type="ECO:0000313" key="15">
    <source>
        <dbReference type="EMBL" id="MET3650618.1"/>
    </source>
</evidence>
<dbReference type="InterPro" id="IPR050397">
    <property type="entry name" value="Env_Response_Regulators"/>
</dbReference>
<keyword evidence="16" id="KW-1185">Reference proteome</keyword>
<reference evidence="15 16" key="1">
    <citation type="submission" date="2024-06" db="EMBL/GenBank/DDBJ databases">
        <title>Sorghum-associated microbial communities from plants grown in Nebraska, USA.</title>
        <authorList>
            <person name="Schachtman D."/>
        </authorList>
    </citation>
    <scope>NUCLEOTIDE SEQUENCE [LARGE SCALE GENOMIC DNA]</scope>
    <source>
        <strain evidence="15 16">1073</strain>
    </source>
</reference>
<dbReference type="Proteomes" id="UP001549184">
    <property type="component" value="Unassembled WGS sequence"/>
</dbReference>
<evidence type="ECO:0000256" key="9">
    <source>
        <dbReference type="ARBA" id="ARBA00023125"/>
    </source>
</evidence>
<keyword evidence="5" id="KW-0021">Allosteric enzyme</keyword>
<dbReference type="CDD" id="cd00038">
    <property type="entry name" value="CAP_ED"/>
    <property type="match status" value="1"/>
</dbReference>
<feature type="domain" description="Cyclic nucleotide-binding" evidence="13">
    <location>
        <begin position="43"/>
        <end position="95"/>
    </location>
</feature>
<keyword evidence="11" id="KW-0804">Transcription</keyword>
<dbReference type="PROSITE" id="PS50042">
    <property type="entry name" value="CNMP_BINDING_3"/>
    <property type="match status" value="1"/>
</dbReference>
<gene>
    <name evidence="15" type="ORF">ABIC75_000320</name>
</gene>
<evidence type="ECO:0000256" key="2">
    <source>
        <dbReference type="ARBA" id="ARBA00011738"/>
    </source>
</evidence>
<accession>A0ABV2JSA3</accession>
<protein>
    <recommendedName>
        <fullName evidence="3">CRP-like protein Clp</fullName>
    </recommendedName>
    <alternativeName>
        <fullName evidence="12">Catabolite activation-like protein</fullName>
    </alternativeName>
</protein>
<dbReference type="SUPFAM" id="SSF46785">
    <property type="entry name" value="Winged helix' DNA-binding domain"/>
    <property type="match status" value="1"/>
</dbReference>
<evidence type="ECO:0000256" key="4">
    <source>
        <dbReference type="ARBA" id="ARBA00022491"/>
    </source>
</evidence>
<evidence type="ECO:0000256" key="8">
    <source>
        <dbReference type="ARBA" id="ARBA00023026"/>
    </source>
</evidence>
<dbReference type="InterPro" id="IPR014710">
    <property type="entry name" value="RmlC-like_jellyroll"/>
</dbReference>
<dbReference type="InterPro" id="IPR018490">
    <property type="entry name" value="cNMP-bd_dom_sf"/>
</dbReference>
<sequence>MNMRLEPSSSFAADARSYHPEDATWAIDVNELRKHVTVLRHKLAAGQSIYHAGQSFHSLFLVHAGFVKLVELADDGREQVIGFRGRGDFLGTESIGLDAYACGTVSLESGEAWELPFPAMLQACHQMPELNARLAAALAREIRTDHAWMLTIGTLNAEQRVAAFLLAEGKRCASMGFSAKHFMLRMRRADMASFLALTNETVCRVLTKLHDMRLIAVARREVKVLDEGALRSMTGQMA</sequence>
<evidence type="ECO:0000256" key="12">
    <source>
        <dbReference type="ARBA" id="ARBA00031697"/>
    </source>
</evidence>
<keyword evidence="4" id="KW-0678">Repressor</keyword>
<dbReference type="Pfam" id="PF13545">
    <property type="entry name" value="HTH_Crp_2"/>
    <property type="match status" value="1"/>
</dbReference>
<keyword evidence="10" id="KW-0010">Activator</keyword>
<dbReference type="PANTHER" id="PTHR24567">
    <property type="entry name" value="CRP FAMILY TRANSCRIPTIONAL REGULATORY PROTEIN"/>
    <property type="match status" value="1"/>
</dbReference>
<dbReference type="Pfam" id="PF00027">
    <property type="entry name" value="cNMP_binding"/>
    <property type="match status" value="1"/>
</dbReference>
<dbReference type="SMART" id="SM00419">
    <property type="entry name" value="HTH_CRP"/>
    <property type="match status" value="1"/>
</dbReference>
<dbReference type="InterPro" id="IPR000595">
    <property type="entry name" value="cNMP-bd_dom"/>
</dbReference>
<dbReference type="PRINTS" id="PR00034">
    <property type="entry name" value="HTHCRP"/>
</dbReference>
<keyword evidence="7" id="KW-0805">Transcription regulation</keyword>
<dbReference type="InterPro" id="IPR036388">
    <property type="entry name" value="WH-like_DNA-bd_sf"/>
</dbReference>
<comment type="caution">
    <text evidence="15">The sequence shown here is derived from an EMBL/GenBank/DDBJ whole genome shotgun (WGS) entry which is preliminary data.</text>
</comment>
<dbReference type="SUPFAM" id="SSF51206">
    <property type="entry name" value="cAMP-binding domain-like"/>
    <property type="match status" value="1"/>
</dbReference>
<keyword evidence="6" id="KW-0973">c-di-GMP</keyword>
<evidence type="ECO:0000256" key="10">
    <source>
        <dbReference type="ARBA" id="ARBA00023159"/>
    </source>
</evidence>
<dbReference type="PANTHER" id="PTHR24567:SF75">
    <property type="entry name" value="FUMARATE AND NITRATE REDUCTION REGULATORY PROTEIN"/>
    <property type="match status" value="1"/>
</dbReference>
<evidence type="ECO:0000256" key="7">
    <source>
        <dbReference type="ARBA" id="ARBA00023015"/>
    </source>
</evidence>
<evidence type="ECO:0000259" key="13">
    <source>
        <dbReference type="PROSITE" id="PS50042"/>
    </source>
</evidence>
<dbReference type="Gene3D" id="2.60.120.10">
    <property type="entry name" value="Jelly Rolls"/>
    <property type="match status" value="1"/>
</dbReference>
<comment type="subcellular location">
    <subcellularLocation>
        <location evidence="1">Cytoplasm</location>
    </subcellularLocation>
</comment>
<name>A0ABV2JSA3_9GAMM</name>
<evidence type="ECO:0000256" key="1">
    <source>
        <dbReference type="ARBA" id="ARBA00004496"/>
    </source>
</evidence>
<dbReference type="PROSITE" id="PS51063">
    <property type="entry name" value="HTH_CRP_2"/>
    <property type="match status" value="1"/>
</dbReference>
<keyword evidence="9" id="KW-0238">DNA-binding</keyword>
<evidence type="ECO:0000256" key="11">
    <source>
        <dbReference type="ARBA" id="ARBA00023163"/>
    </source>
</evidence>